<gene>
    <name evidence="2" type="ORF">HMPREF9238_01185</name>
</gene>
<dbReference type="OrthoDB" id="5512013at2"/>
<dbReference type="InterPro" id="IPR045970">
    <property type="entry name" value="DUF5926"/>
</dbReference>
<name>A0A9W5VX11_9ACTO</name>
<dbReference type="RefSeq" id="WP_016444525.1">
    <property type="nucleotide sequence ID" value="NZ_KE150266.1"/>
</dbReference>
<reference evidence="2 3" key="1">
    <citation type="submission" date="2013-05" db="EMBL/GenBank/DDBJ databases">
        <title>The Genome Sequence of Actinomyces europaeus ACS-120-V-COL10B.</title>
        <authorList>
            <consortium name="The Broad Institute Genomics Platform"/>
            <person name="Earl A."/>
            <person name="Ward D."/>
            <person name="Feldgarden M."/>
            <person name="Gevers D."/>
            <person name="Saerens B."/>
            <person name="Vaneechoutte M."/>
            <person name="Walker B."/>
            <person name="Young S."/>
            <person name="Zeng Q."/>
            <person name="Gargeya S."/>
            <person name="Fitzgerald M."/>
            <person name="Haas B."/>
            <person name="Abouelleil A."/>
            <person name="Allen A.W."/>
            <person name="Alvarado L."/>
            <person name="Arachchi H.M."/>
            <person name="Berlin A.M."/>
            <person name="Chapman S.B."/>
            <person name="Gainer-Dewar J."/>
            <person name="Goldberg J."/>
            <person name="Griggs A."/>
            <person name="Gujja S."/>
            <person name="Hansen M."/>
            <person name="Howarth C."/>
            <person name="Imamovic A."/>
            <person name="Ireland A."/>
            <person name="Larimer J."/>
            <person name="McCowan C."/>
            <person name="Murphy C."/>
            <person name="Pearson M."/>
            <person name="Poon T.W."/>
            <person name="Priest M."/>
            <person name="Roberts A."/>
            <person name="Saif S."/>
            <person name="Shea T."/>
            <person name="Sisk P."/>
            <person name="Sykes S."/>
            <person name="Wortman J."/>
            <person name="Nusbaum C."/>
            <person name="Birren B."/>
        </authorList>
    </citation>
    <scope>NUCLEOTIDE SEQUENCE [LARGE SCALE GENOMIC DNA]</scope>
    <source>
        <strain evidence="2 3">ACS-120-V-Col10b</strain>
    </source>
</reference>
<dbReference type="AlphaFoldDB" id="A0A9W5VX11"/>
<comment type="caution">
    <text evidence="2">The sequence shown here is derived from an EMBL/GenBank/DDBJ whole genome shotgun (WGS) entry which is preliminary data.</text>
</comment>
<proteinExistence type="predicted"/>
<evidence type="ECO:0000259" key="1">
    <source>
        <dbReference type="Pfam" id="PF19348"/>
    </source>
</evidence>
<feature type="domain" description="DUF5926" evidence="1">
    <location>
        <begin position="26"/>
        <end position="290"/>
    </location>
</feature>
<dbReference type="Pfam" id="PF19348">
    <property type="entry name" value="DUF5926"/>
    <property type="match status" value="1"/>
</dbReference>
<sequence length="290" mass="31632">MGKKSRRKKVAPGKPIRPIIAHVARPFEGMDAEADLVAMREIIPAATLAAKTTEEYGSEPFLFASILPNAVPALVREDGQILIGLQTRSSSRDIGHDLGVALKAALERKTKIQQGEAEYGPVPVDVRNAGPRIPDMIASTQPMQLQNDLGYWIADGQRDEEVEAAIAQTSAELIATRAIPGVTNTYWHDMGKHFVRWIRLEDEDKLFTALARLQAAGELTLAGAHFIGAFRALGLSIPVFEFENEVDPDALTEPVAELERKLEAALAATKPLTEDEKRARAGLVSRQVSL</sequence>
<organism evidence="2 3">
    <name type="scientific">Gleimia europaea ACS-120-V-Col10b</name>
    <dbReference type="NCBI Taxonomy" id="883069"/>
    <lineage>
        <taxon>Bacteria</taxon>
        <taxon>Bacillati</taxon>
        <taxon>Actinomycetota</taxon>
        <taxon>Actinomycetes</taxon>
        <taxon>Actinomycetales</taxon>
        <taxon>Actinomycetaceae</taxon>
        <taxon>Gleimia</taxon>
    </lineage>
</organism>
<evidence type="ECO:0000313" key="3">
    <source>
        <dbReference type="Proteomes" id="UP000014387"/>
    </source>
</evidence>
<accession>A0A9W5VX11</accession>
<keyword evidence="3" id="KW-1185">Reference proteome</keyword>
<dbReference type="Proteomes" id="UP000014387">
    <property type="component" value="Unassembled WGS sequence"/>
</dbReference>
<protein>
    <recommendedName>
        <fullName evidence="1">DUF5926 domain-containing protein</fullName>
    </recommendedName>
</protein>
<dbReference type="EMBL" id="AGWN01000001">
    <property type="protein sequence ID" value="EPD31414.1"/>
    <property type="molecule type" value="Genomic_DNA"/>
</dbReference>
<evidence type="ECO:0000313" key="2">
    <source>
        <dbReference type="EMBL" id="EPD31414.1"/>
    </source>
</evidence>